<sequence length="250" mass="25502">MAVPLKAIVTGGASGIGAATVAKLTEHGVRVAVLDVNEPPSGGTPFALADLTDDAAVRRATAALISELDGLDILVNNAGIGAAGTVETNPDDEWHRVFDVNVVGLVRVTRAALPALRRSPSAAIVNTSSVVATTGLSNRALYSATKGAVLSLTLAMSADLLAEDIRVNAVLPGTTDTPWVGRLLDAADDPEAERAALNARQPHGRLVRPEEVAAAIAFLALPGAASLTGSTITIDGGLTTLRPQPTTRES</sequence>
<dbReference type="CDD" id="cd05233">
    <property type="entry name" value="SDR_c"/>
    <property type="match status" value="1"/>
</dbReference>
<dbReference type="PANTHER" id="PTHR24321">
    <property type="entry name" value="DEHYDROGENASES, SHORT CHAIN"/>
    <property type="match status" value="1"/>
</dbReference>
<dbReference type="PANTHER" id="PTHR24321:SF8">
    <property type="entry name" value="ESTRADIOL 17-BETA-DEHYDROGENASE 8-RELATED"/>
    <property type="match status" value="1"/>
</dbReference>
<dbReference type="InterPro" id="IPR020904">
    <property type="entry name" value="Sc_DH/Rdtase_CS"/>
</dbReference>
<keyword evidence="2" id="KW-0560">Oxidoreductase</keyword>
<comment type="similarity">
    <text evidence="1">Belongs to the short-chain dehydrogenases/reductases (SDR) family.</text>
</comment>
<evidence type="ECO:0000256" key="1">
    <source>
        <dbReference type="ARBA" id="ARBA00006484"/>
    </source>
</evidence>
<dbReference type="PROSITE" id="PS00061">
    <property type="entry name" value="ADH_SHORT"/>
    <property type="match status" value="1"/>
</dbReference>
<dbReference type="Pfam" id="PF13561">
    <property type="entry name" value="adh_short_C2"/>
    <property type="match status" value="1"/>
</dbReference>
<keyword evidence="4" id="KW-1185">Reference proteome</keyword>
<dbReference type="Proteomes" id="UP001501442">
    <property type="component" value="Unassembled WGS sequence"/>
</dbReference>
<dbReference type="RefSeq" id="WP_345430423.1">
    <property type="nucleotide sequence ID" value="NZ_BAABHK010000002.1"/>
</dbReference>
<accession>A0ABP8U891</accession>
<dbReference type="InterPro" id="IPR002347">
    <property type="entry name" value="SDR_fam"/>
</dbReference>
<dbReference type="SUPFAM" id="SSF51735">
    <property type="entry name" value="NAD(P)-binding Rossmann-fold domains"/>
    <property type="match status" value="1"/>
</dbReference>
<protein>
    <submittedName>
        <fullName evidence="3">SDR family oxidoreductase</fullName>
    </submittedName>
</protein>
<proteinExistence type="inferred from homology"/>
<evidence type="ECO:0000256" key="2">
    <source>
        <dbReference type="ARBA" id="ARBA00023002"/>
    </source>
</evidence>
<organism evidence="3 4">
    <name type="scientific">Actinoallomurus vinaceus</name>
    <dbReference type="NCBI Taxonomy" id="1080074"/>
    <lineage>
        <taxon>Bacteria</taxon>
        <taxon>Bacillati</taxon>
        <taxon>Actinomycetota</taxon>
        <taxon>Actinomycetes</taxon>
        <taxon>Streptosporangiales</taxon>
        <taxon>Thermomonosporaceae</taxon>
        <taxon>Actinoallomurus</taxon>
    </lineage>
</organism>
<name>A0ABP8U891_9ACTN</name>
<comment type="caution">
    <text evidence="3">The sequence shown here is derived from an EMBL/GenBank/DDBJ whole genome shotgun (WGS) entry which is preliminary data.</text>
</comment>
<evidence type="ECO:0000313" key="3">
    <source>
        <dbReference type="EMBL" id="GAA4623602.1"/>
    </source>
</evidence>
<dbReference type="InterPro" id="IPR036291">
    <property type="entry name" value="NAD(P)-bd_dom_sf"/>
</dbReference>
<gene>
    <name evidence="3" type="ORF">GCM10023196_020420</name>
</gene>
<dbReference type="Gene3D" id="3.40.50.720">
    <property type="entry name" value="NAD(P)-binding Rossmann-like Domain"/>
    <property type="match status" value="1"/>
</dbReference>
<reference evidence="4" key="1">
    <citation type="journal article" date="2019" name="Int. J. Syst. Evol. Microbiol.">
        <title>The Global Catalogue of Microorganisms (GCM) 10K type strain sequencing project: providing services to taxonomists for standard genome sequencing and annotation.</title>
        <authorList>
            <consortium name="The Broad Institute Genomics Platform"/>
            <consortium name="The Broad Institute Genome Sequencing Center for Infectious Disease"/>
            <person name="Wu L."/>
            <person name="Ma J."/>
        </authorList>
    </citation>
    <scope>NUCLEOTIDE SEQUENCE [LARGE SCALE GENOMIC DNA]</scope>
    <source>
        <strain evidence="4">JCM 17939</strain>
    </source>
</reference>
<dbReference type="PRINTS" id="PR00081">
    <property type="entry name" value="GDHRDH"/>
</dbReference>
<dbReference type="EMBL" id="BAABHK010000002">
    <property type="protein sequence ID" value="GAA4623602.1"/>
    <property type="molecule type" value="Genomic_DNA"/>
</dbReference>
<evidence type="ECO:0000313" key="4">
    <source>
        <dbReference type="Proteomes" id="UP001501442"/>
    </source>
</evidence>
<dbReference type="PRINTS" id="PR00080">
    <property type="entry name" value="SDRFAMILY"/>
</dbReference>